<comment type="subcellular location">
    <subcellularLocation>
        <location evidence="1">Membrane</location>
        <topology evidence="1">Single-pass membrane protein</topology>
    </subcellularLocation>
</comment>
<feature type="coiled-coil region" evidence="5">
    <location>
        <begin position="239"/>
        <end position="266"/>
    </location>
</feature>
<evidence type="ECO:0000256" key="2">
    <source>
        <dbReference type="ARBA" id="ARBA00022692"/>
    </source>
</evidence>
<feature type="coiled-coil region" evidence="5">
    <location>
        <begin position="172"/>
        <end position="200"/>
    </location>
</feature>
<evidence type="ECO:0000256" key="4">
    <source>
        <dbReference type="ARBA" id="ARBA00023136"/>
    </source>
</evidence>
<proteinExistence type="predicted"/>
<dbReference type="PANTHER" id="PTHR30386">
    <property type="entry name" value="MEMBRANE FUSION SUBUNIT OF EMRAB-TOLC MULTIDRUG EFFLUX PUMP"/>
    <property type="match status" value="1"/>
</dbReference>
<accession>A0A0I9UI08</accession>
<dbReference type="PRINTS" id="PR01490">
    <property type="entry name" value="RTXTOXIND"/>
</dbReference>
<dbReference type="RefSeq" id="WP_005810560.1">
    <property type="nucleotide sequence ID" value="NZ_CABJEQ010000035.1"/>
</dbReference>
<reference evidence="12 13" key="3">
    <citation type="submission" date="2018-08" db="EMBL/GenBank/DDBJ databases">
        <title>A genome reference for cultivated species of the human gut microbiota.</title>
        <authorList>
            <person name="Zou Y."/>
            <person name="Xue W."/>
            <person name="Luo G."/>
        </authorList>
    </citation>
    <scope>NUCLEOTIDE SEQUENCE [LARGE SCALE GENOMIC DNA]</scope>
    <source>
        <strain evidence="10 12">AM18-6</strain>
        <strain evidence="9 13">OF01-1</strain>
    </source>
</reference>
<evidence type="ECO:0000313" key="12">
    <source>
        <dbReference type="Proteomes" id="UP000266644"/>
    </source>
</evidence>
<gene>
    <name evidence="10" type="ORF">DW228_18790</name>
    <name evidence="9" type="ORF">DXA27_05190</name>
    <name evidence="8" type="ORF">EC80_007470</name>
    <name evidence="7" type="ORF">EE52_0223305</name>
</gene>
<organism evidence="7">
    <name type="scientific">Bacteroides fragilis</name>
    <dbReference type="NCBI Taxonomy" id="817"/>
    <lineage>
        <taxon>Bacteria</taxon>
        <taxon>Pseudomonadati</taxon>
        <taxon>Bacteroidota</taxon>
        <taxon>Bacteroidia</taxon>
        <taxon>Bacteroidales</taxon>
        <taxon>Bacteroidaceae</taxon>
        <taxon>Bacteroides</taxon>
    </lineage>
</organism>
<evidence type="ECO:0000313" key="8">
    <source>
        <dbReference type="EMBL" id="QCQ44691.1"/>
    </source>
</evidence>
<dbReference type="GO" id="GO:0016020">
    <property type="term" value="C:membrane"/>
    <property type="evidence" value="ECO:0007669"/>
    <property type="project" value="UniProtKB-SubCell"/>
</dbReference>
<dbReference type="PANTHER" id="PTHR30386:SF26">
    <property type="entry name" value="TRANSPORT PROTEIN COMB"/>
    <property type="match status" value="1"/>
</dbReference>
<evidence type="ECO:0000256" key="6">
    <source>
        <dbReference type="SAM" id="Phobius"/>
    </source>
</evidence>
<dbReference type="AlphaFoldDB" id="A0A0I9UI08"/>
<evidence type="ECO:0000313" key="13">
    <source>
        <dbReference type="Proteomes" id="UP000284614"/>
    </source>
</evidence>
<reference evidence="7" key="1">
    <citation type="book" date="2014" name="THE 24TH EUROPEAN CONGRESS OF CLINICAL MICROBIOLOGY AND INFECTIOUS DISEASES" publisher="ECCMID 2014" city="Barcelona, Spain">
        <title>Identification of resistance genes in three multidrug-resistant Bacteroides fragilis isolates by whole genome sequencing.</title>
        <editorList>
            <person name="Unknown"/>
            <person name="A."/>
        </editorList>
        <authorList>
            <person name="Sydenham T.V."/>
            <person name="Hasman H."/>
            <person name="Wang M."/>
            <person name="Soki J."/>
            <person name="Nagy E."/>
            <person name="Justesen U.S."/>
        </authorList>
    </citation>
    <scope>NUCLEOTIDE SEQUENCE</scope>
    <source>
        <strain evidence="7">DCMOUH0018B</strain>
        <strain evidence="8">DCMSKEJBY0001B</strain>
    </source>
</reference>
<dbReference type="InterPro" id="IPR050739">
    <property type="entry name" value="MFP"/>
</dbReference>
<evidence type="ECO:0000256" key="3">
    <source>
        <dbReference type="ARBA" id="ARBA00022989"/>
    </source>
</evidence>
<evidence type="ECO:0000256" key="5">
    <source>
        <dbReference type="SAM" id="Coils"/>
    </source>
</evidence>
<evidence type="ECO:0000313" key="11">
    <source>
        <dbReference type="Proteomes" id="UP000036847"/>
    </source>
</evidence>
<evidence type="ECO:0000313" key="7">
    <source>
        <dbReference type="EMBL" id="KFX72414.1"/>
    </source>
</evidence>
<reference evidence="8 11" key="4">
    <citation type="submission" date="2019-03" db="EMBL/GenBank/DDBJ databases">
        <title>Complete genome assembly of MDR B. fragilis.</title>
        <authorList>
            <person name="Sydenham T.V."/>
            <person name="Hasman H."/>
            <person name="Justesen U.S."/>
        </authorList>
    </citation>
    <scope>NUCLEOTIDE SEQUENCE [LARGE SCALE GENOMIC DNA]</scope>
    <source>
        <strain evidence="8 11">DCMSKEJBY0001B</strain>
    </source>
</reference>
<dbReference type="EMBL" id="QRJE01000033">
    <property type="protein sequence ID" value="RHH07744.1"/>
    <property type="molecule type" value="Genomic_DNA"/>
</dbReference>
<dbReference type="PATRIC" id="fig|817.51.peg.3976"/>
<dbReference type="Proteomes" id="UP000036847">
    <property type="component" value="Chromosome"/>
</dbReference>
<evidence type="ECO:0000256" key="1">
    <source>
        <dbReference type="ARBA" id="ARBA00004167"/>
    </source>
</evidence>
<keyword evidence="2 6" id="KW-0812">Transmembrane</keyword>
<name>A0A0I9UI08_BACFG</name>
<sequence>MSKIQLRQVYRDQLYNYRPTWILRWGITIFFVFLLLVISVSGFIRYPDIVPATVEITTINPPANLISKVNGKIEIIFTEEGESITKGQVLAILESPAQWKDMKILDHYITVLENTIGKDSLSVIPEPDFLRNDLELGEVQGRYADLKLNYTELYNFLHSGLFEEEILSLQEKKQAQKQLLLQENRKRELLKAQIRFADKEYQRDSILFVKEVISESEIEQRHQNRLQFQSSLVDMEVNILNIKSSLKQLRSDLKKIELKHNTDRQELTNKLLQSTHLLKAQTETWKQNYLITTPIDGKVSFTTYWSKNQNVKSGELIFSVVPIDSMTTKARLQFPIQNSGKIKEGQQVNIKLQNYPYQEFGMLVGHLSKISEVPNELLYSADVVLDKGLITSYGKRLPKVQQLKGDAEILTDDLSLLMRFFNPLRAIFDHRLRKHNQ</sequence>
<keyword evidence="3 6" id="KW-1133">Transmembrane helix</keyword>
<evidence type="ECO:0000313" key="10">
    <source>
        <dbReference type="EMBL" id="RHH07744.1"/>
    </source>
</evidence>
<dbReference type="Proteomes" id="UP000266644">
    <property type="component" value="Unassembled WGS sequence"/>
</dbReference>
<feature type="transmembrane region" description="Helical" evidence="6">
    <location>
        <begin position="21"/>
        <end position="44"/>
    </location>
</feature>
<dbReference type="EMBL" id="CP036546">
    <property type="protein sequence ID" value="QCQ44691.1"/>
    <property type="molecule type" value="Genomic_DNA"/>
</dbReference>
<dbReference type="Proteomes" id="UP000284614">
    <property type="component" value="Unassembled WGS sequence"/>
</dbReference>
<dbReference type="EMBL" id="QSDG01000003">
    <property type="protein sequence ID" value="RGY70773.1"/>
    <property type="molecule type" value="Genomic_DNA"/>
</dbReference>
<keyword evidence="4 6" id="KW-0472">Membrane</keyword>
<reference evidence="7" key="2">
    <citation type="submission" date="2014-07" db="EMBL/GenBank/DDBJ databases">
        <title>Genetics and epidemiology of antimicrobial resistance in B. fragilis group.</title>
        <authorList>
            <person name="Sydenham T.V."/>
            <person name="Hasman H."/>
            <person name="Kemp M."/>
            <person name="Justesen U.S."/>
        </authorList>
    </citation>
    <scope>NUCLEOTIDE SEQUENCE [LARGE SCALE GENOMIC DNA]</scope>
    <source>
        <strain evidence="7">DCMOUH0018B</strain>
    </source>
</reference>
<dbReference type="OrthoDB" id="7057889at2"/>
<evidence type="ECO:0000313" key="9">
    <source>
        <dbReference type="EMBL" id="RGY70773.1"/>
    </source>
</evidence>
<dbReference type="EMBL" id="JMZZ02000228">
    <property type="protein sequence ID" value="KFX72414.1"/>
    <property type="molecule type" value="Genomic_DNA"/>
</dbReference>
<protein>
    <submittedName>
        <fullName evidence="7">Hemolysin D</fullName>
    </submittedName>
    <submittedName>
        <fullName evidence="8">HlyD family efflux transporter periplasmic adaptor subunit</fullName>
    </submittedName>
</protein>
<keyword evidence="5" id="KW-0175">Coiled coil</keyword>